<evidence type="ECO:0000256" key="5">
    <source>
        <dbReference type="ARBA" id="ARBA00022670"/>
    </source>
</evidence>
<dbReference type="PANTHER" id="PTHR23076:SF139">
    <property type="entry name" value="ATP-DEPENDENT ZINC METALLOPROTEASE FTSH 2, CHLOROPLASTIC"/>
    <property type="match status" value="1"/>
</dbReference>
<feature type="domain" description="AAA+ ATPase" evidence="16">
    <location>
        <begin position="681"/>
        <end position="820"/>
    </location>
</feature>
<dbReference type="InterPro" id="IPR003960">
    <property type="entry name" value="ATPase_AAA_CS"/>
</dbReference>
<dbReference type="InterPro" id="IPR011546">
    <property type="entry name" value="Pept_M41_FtsH_extracell"/>
</dbReference>
<evidence type="ECO:0000313" key="18">
    <source>
        <dbReference type="Proteomes" id="UP001178507"/>
    </source>
</evidence>
<evidence type="ECO:0000256" key="11">
    <source>
        <dbReference type="ARBA" id="ARBA00022840"/>
    </source>
</evidence>
<dbReference type="InterPro" id="IPR000642">
    <property type="entry name" value="Peptidase_M41"/>
</dbReference>
<keyword evidence="15" id="KW-0472">Membrane</keyword>
<evidence type="ECO:0000256" key="10">
    <source>
        <dbReference type="ARBA" id="ARBA00022833"/>
    </source>
</evidence>
<dbReference type="Gene3D" id="1.10.8.60">
    <property type="match status" value="4"/>
</dbReference>
<feature type="domain" description="AAA+ ATPase" evidence="16">
    <location>
        <begin position="1"/>
        <end position="111"/>
    </location>
</feature>
<comment type="caution">
    <text evidence="17">The sequence shown here is derived from an EMBL/GenBank/DDBJ whole genome shotgun (WGS) entry which is preliminary data.</text>
</comment>
<dbReference type="SMART" id="SM00382">
    <property type="entry name" value="AAA"/>
    <property type="match status" value="4"/>
</dbReference>
<dbReference type="GO" id="GO:0016887">
    <property type="term" value="F:ATP hydrolysis activity"/>
    <property type="evidence" value="ECO:0007669"/>
    <property type="project" value="InterPro"/>
</dbReference>
<dbReference type="EMBL" id="CAUJNA010000635">
    <property type="protein sequence ID" value="CAJ1379494.1"/>
    <property type="molecule type" value="Genomic_DNA"/>
</dbReference>
<dbReference type="GO" id="GO:0004176">
    <property type="term" value="F:ATP-dependent peptidase activity"/>
    <property type="evidence" value="ECO:0007669"/>
    <property type="project" value="InterPro"/>
</dbReference>
<dbReference type="Pfam" id="PF01434">
    <property type="entry name" value="Peptidase_M41"/>
    <property type="match status" value="4"/>
</dbReference>
<dbReference type="Proteomes" id="UP001178507">
    <property type="component" value="Unassembled WGS sequence"/>
</dbReference>
<dbReference type="GO" id="GO:0005524">
    <property type="term" value="F:ATP binding"/>
    <property type="evidence" value="ECO:0007669"/>
    <property type="project" value="UniProtKB-KW"/>
</dbReference>
<dbReference type="GO" id="GO:0009535">
    <property type="term" value="C:chloroplast thylakoid membrane"/>
    <property type="evidence" value="ECO:0007669"/>
    <property type="project" value="TreeGrafter"/>
</dbReference>
<keyword evidence="8" id="KW-0547">Nucleotide-binding</keyword>
<feature type="domain" description="AAA+ ATPase" evidence="16">
    <location>
        <begin position="2108"/>
        <end position="2256"/>
    </location>
</feature>
<keyword evidence="6" id="KW-0812">Transmembrane</keyword>
<reference evidence="17" key="1">
    <citation type="submission" date="2023-08" db="EMBL/GenBank/DDBJ databases">
        <authorList>
            <person name="Chen Y."/>
            <person name="Shah S."/>
            <person name="Dougan E. K."/>
            <person name="Thang M."/>
            <person name="Chan C."/>
        </authorList>
    </citation>
    <scope>NUCLEOTIDE SEQUENCE</scope>
</reference>
<keyword evidence="14" id="KW-0793">Thylakoid</keyword>
<dbReference type="InterPro" id="IPR005936">
    <property type="entry name" value="FtsH"/>
</dbReference>
<sequence length="2886" mass="307131">MSLASASEFIELFVGVGASRVRDIFKQAKENSPCIVFIDELDAIGRQRGAGMGGGNDEREQTLNQILTEMDGFEGNSGVIVVAATNRADILDQALLRPGRFDRRVTVGLPDVQGREQILNVHVKNKKLAEEVTLLDIAKRTAGFSGADLENLMNESAILAARRNKTGITMREINDATDRVIAGLEGRAMPDSASKKLVAYHEAGHALVGTMLPYHDPVNKVTLIPRGQAKGLTWFTPGEDQSLISAAMLKARIAGALGGRAAEQLVFGTDQVTTGASGDLQQVERMARAMVTQFGMSQVGSIAIDEGGMMGPSYSEALSSEIDGAVKAISDECYLRALTLLAEHRAVLDKIAHELCEVETMSGERLKQILEEHTAVPEKLTESGHFREPALAQSCLTGARGARRAKERTVVAARPDMEQWQGLSKLTALAQELLQRPSPQQLQRLVLELRSFAAAELQRAQSATAPAARAKAFAEVAQGAEQALRSGVEGQLRWAASAAAAMLLSNVVTLQPAQAADVVNYSDFLESVNRGDVEMVRVQQDMVSAQYTTKDGSRREVNLIPNAQIEDQLFNQLADKKVDVVVGTNQGSPLDFLRSFAGPLAWLIAGLLLLFGGPLGGPAGPGGPGGNPFELGKAKARIAKDGETGTKFADVAGCDGAKQELVEVVDFLKNTSRYSELGAKIPKGALLVGPPGTGKTLLAKAVAGEAGVPFFSIAASEFVEVFAGVGASRVRDLFEQAKKSAPCIIFIDEIDAVGRQRSAGFGQGNDEREQTVNQLLSGMDGFEANKGVVVIAATNRADILDQALVRPGRFDRQIQVDPPDVQGRTEILKVHAKGKNLAPGVDLTAVARMTPGMSGADLANLLNEGAIVAARENKTEIDQDDIANALERIAIGLEKKDAVMSEKKKRLVAYHEAGHAILGALMNDYDVVAKISIVPRGPAGGVTIFTPSEDRLDSGLYTKEFLENRMCVALGGRLAEEIINGKDNVTTGASNDFQQCTQVAKQMVMSLGMSPAIGQRLLGGQQGGGPFMGRDFMGQSAPPMSQALKQQVDDEVKRIVDEQYKRGMKLLTDNMYLLDELAKTLMEQEKVGGEELVRMINKAAIEGKLVMAQQMATAAYIGEAAENTGTSRAALPAQVHQVRGQRRPGFCGSRALPMLRSRAARSAVARYGLATEGVEAASECTSDEVLRKVQQVADSQGTALPEQAIQAAAASFLVALASTAAPIPASAEVPASAEAALPDIAPIQQAAPAREIAASPVDRVSYSNLLQLVDEGQVDRVDFYDKGRTGVVSVAGRQQQLVAELPPGTGLINKLLAKQIQIEVHTPEKPNPLLGALGDAALPLLLIGGLLYMRSRGPGTGGIPGMNQKAQIMMTPETGVKFEDVAGIEEAKQELTEIVDFLRAPERFVKVGAKIPRGVLLSGPPGTGKTLMAKALAGEAKVPFIQASASEFIELFVGVGASRVRDIFKQAKENSPCIVFIDELDAIGRQRGAGMGGGNDEREQTLNQILTEMDGFEGNSGVIVVAATNRADILDQALLRPGRFDRRVTVGLPDVQGREQILNVHVKNKKLAEEVTLLDIAKRTAGFSGADLENLMNESAILAARRNKTGITMREINDATDRVIAGLEGRAMPDSASKKLVAYHEAGHALVGTMLPYHDPVNKVTLIPRGQAKGLTWFTPGEDQSLISAAMLKARIAGALGGRAAEQLVFGTDQVTTGASGDLQQVERMARAMVTQFGMSQVGSIAIDEGGMMGPSYSEALSSEIDGAVKAISDECYLRALTLLAEHRAVLDKIAHELCEVETMSGERLKQILEEHTAVPEKLTESGHFREPALAQSCLTGARGARRAKERTVVAARPDMEQWQGLSKLTALAQELLQRPSPQQLQRLVLELRSFAAAELQRAQSATAPAARAKAFAEVAQGAEQALRSGVEGQLRWAASAAAAMLLSNVVTLQPAQAADVVNYSDFLESVNRGDVEMVRVQQDMVSAQYTTKDGSRREVNLIPNAQIEDQLFNQLADKKVDVVVGTNQGSPLDFLRSFAGPLAWLIAGLLLLFGGPLGGPAGPGGPGIAKDGETGTKFADVAGCDGAKQELVEVVDFLKNTSRYSELGAKIPKGALLVGPPGTGKTLLAKAVAGEAGVPFFSIAASEFVEVFAGVGASRVRDLFEQAKKRPGFWPVVFGGRSAPCIIFIDEIDAVGRQRSAGFGQGNDEREQTVNQLMDGFEANKGVVVIAATNRADILDQALVRPGRFDRQIQVDPPDVQGRTEILKVHAKGKNLAPGVDLTAVARMTPGMSGADLANLLNEGAIVAARENKTEIDQDDIANALERIAIGLEKKDAVMSEKKKRLVAYHEAGHAILGALMNDYDVVAKISIVPRGPAGGVTIFTPSEDRLDSGLYTKEFLENRMCVALGGRLAEEIINGKDNVTTGASNDFQQCTQVAKQMVMSLGMSPAIGQRLLGGQQGGGPFMGRDFMGQSAPPMSQALKQQVDDEVKRIVDEQYKRGMKLLTDNMYLLDELAKTLMEQEKVGGEELVRMINKAAIEGKLVMAQQMATAAYIGEAAENTGTSRAALPAQVHQVRGQRRPGFCGSRALPMLRSRAARSAVARYGLATEGVEATSECTSDEVLRKVQQVADSQGTALPEQAIQAAAASFLVALASTAAPIPASAEVPASAEAALPDIAPIQQAAPAREIAASPVDRVSYSNLLQLVDEGQVDRVDFYDKGRTGVVSVAGRQQQLVAELPPGTGLINKLLAKQIQIEVHTPEKPNPLLGALGDAALPLLLIGGLLYMRSRGPGTGGIPGMNQKAQIMMTPETGVKFEDVAGIEEAKQELTEIVDFLRAPERFVKVGAKIPRGVLLSGPPGTGKTLMAKALAGEAKVPFIQARQFLGRL</sequence>
<name>A0AA36I1V8_9DINO</name>
<dbReference type="InterPro" id="IPR003593">
    <property type="entry name" value="AAA+_ATPase"/>
</dbReference>
<evidence type="ECO:0000256" key="1">
    <source>
        <dbReference type="ARBA" id="ARBA00001947"/>
    </source>
</evidence>
<keyword evidence="13" id="KW-0482">Metalloprotease</keyword>
<evidence type="ECO:0000256" key="2">
    <source>
        <dbReference type="ARBA" id="ARBA00004370"/>
    </source>
</evidence>
<dbReference type="InterPro" id="IPR027417">
    <property type="entry name" value="P-loop_NTPase"/>
</dbReference>
<keyword evidence="10" id="KW-0862">Zinc</keyword>
<evidence type="ECO:0000256" key="4">
    <source>
        <dbReference type="ARBA" id="ARBA00010550"/>
    </source>
</evidence>
<keyword evidence="9" id="KW-0378">Hydrolase</keyword>
<dbReference type="InterPro" id="IPR003959">
    <property type="entry name" value="ATPase_AAA_core"/>
</dbReference>
<evidence type="ECO:0000256" key="13">
    <source>
        <dbReference type="ARBA" id="ARBA00023049"/>
    </source>
</evidence>
<dbReference type="NCBIfam" id="TIGR01241">
    <property type="entry name" value="FtsH_fam"/>
    <property type="match status" value="3"/>
</dbReference>
<dbReference type="Gene3D" id="3.30.720.210">
    <property type="match status" value="4"/>
</dbReference>
<evidence type="ECO:0000256" key="15">
    <source>
        <dbReference type="ARBA" id="ARBA00023136"/>
    </source>
</evidence>
<evidence type="ECO:0000256" key="12">
    <source>
        <dbReference type="ARBA" id="ARBA00022989"/>
    </source>
</evidence>
<accession>A0AA36I1V8</accession>
<dbReference type="HAMAP" id="MF_01458">
    <property type="entry name" value="FtsH"/>
    <property type="match status" value="2"/>
</dbReference>
<protein>
    <recommendedName>
        <fullName evidence="16">AAA+ ATPase domain-containing protein</fullName>
    </recommendedName>
</protein>
<dbReference type="PANTHER" id="PTHR23076">
    <property type="entry name" value="METALLOPROTEASE M41 FTSH"/>
    <property type="match status" value="1"/>
</dbReference>
<dbReference type="CDD" id="cd19501">
    <property type="entry name" value="RecA-like_FtsH"/>
    <property type="match status" value="3"/>
</dbReference>
<dbReference type="GO" id="GO:0008270">
    <property type="term" value="F:zinc ion binding"/>
    <property type="evidence" value="ECO:0007669"/>
    <property type="project" value="InterPro"/>
</dbReference>
<dbReference type="FunFam" id="1.20.58.760:FF:000001">
    <property type="entry name" value="ATP-dependent zinc metalloprotease FtsH"/>
    <property type="match status" value="4"/>
</dbReference>
<dbReference type="InterPro" id="IPR037219">
    <property type="entry name" value="Peptidase_M41-like"/>
</dbReference>
<dbReference type="SUPFAM" id="SSF140990">
    <property type="entry name" value="FtsH protease domain-like"/>
    <property type="match status" value="4"/>
</dbReference>
<dbReference type="GO" id="GO:0004222">
    <property type="term" value="F:metalloendopeptidase activity"/>
    <property type="evidence" value="ECO:0007669"/>
    <property type="project" value="InterPro"/>
</dbReference>
<dbReference type="InterPro" id="IPR041569">
    <property type="entry name" value="AAA_lid_3"/>
</dbReference>
<keyword evidence="11" id="KW-0067">ATP-binding</keyword>
<dbReference type="GO" id="GO:0010304">
    <property type="term" value="P:PSII associated light-harvesting complex II catabolic process"/>
    <property type="evidence" value="ECO:0007669"/>
    <property type="project" value="UniProtKB-ARBA"/>
</dbReference>
<evidence type="ECO:0000259" key="16">
    <source>
        <dbReference type="SMART" id="SM00382"/>
    </source>
</evidence>
<comment type="similarity">
    <text evidence="3">In the C-terminal section; belongs to the peptidase M41 family.</text>
</comment>
<evidence type="ECO:0000313" key="17">
    <source>
        <dbReference type="EMBL" id="CAJ1379494.1"/>
    </source>
</evidence>
<dbReference type="SUPFAM" id="SSF52540">
    <property type="entry name" value="P-loop containing nucleoside triphosphate hydrolases"/>
    <property type="match status" value="5"/>
</dbReference>
<organism evidence="17 18">
    <name type="scientific">Effrenium voratum</name>
    <dbReference type="NCBI Taxonomy" id="2562239"/>
    <lineage>
        <taxon>Eukaryota</taxon>
        <taxon>Sar</taxon>
        <taxon>Alveolata</taxon>
        <taxon>Dinophyceae</taxon>
        <taxon>Suessiales</taxon>
        <taxon>Symbiodiniaceae</taxon>
        <taxon>Effrenium</taxon>
    </lineage>
</organism>
<proteinExistence type="inferred from homology"/>
<dbReference type="FunFam" id="1.10.8.60:FF:000001">
    <property type="entry name" value="ATP-dependent zinc metalloprotease FtsH"/>
    <property type="match status" value="4"/>
</dbReference>
<dbReference type="PROSITE" id="PS00674">
    <property type="entry name" value="AAA"/>
    <property type="match status" value="4"/>
</dbReference>
<keyword evidence="7" id="KW-0479">Metal-binding</keyword>
<dbReference type="GO" id="GO:0006508">
    <property type="term" value="P:proteolysis"/>
    <property type="evidence" value="ECO:0007669"/>
    <property type="project" value="UniProtKB-KW"/>
</dbReference>
<evidence type="ECO:0000256" key="9">
    <source>
        <dbReference type="ARBA" id="ARBA00022801"/>
    </source>
</evidence>
<dbReference type="Pfam" id="PF06480">
    <property type="entry name" value="FtsH_ext"/>
    <property type="match status" value="2"/>
</dbReference>
<keyword evidence="18" id="KW-1185">Reference proteome</keyword>
<evidence type="ECO:0000256" key="14">
    <source>
        <dbReference type="ARBA" id="ARBA00023078"/>
    </source>
</evidence>
<evidence type="ECO:0000256" key="6">
    <source>
        <dbReference type="ARBA" id="ARBA00022692"/>
    </source>
</evidence>
<dbReference type="Gene3D" id="1.20.58.760">
    <property type="entry name" value="Peptidase M41"/>
    <property type="match status" value="4"/>
</dbReference>
<evidence type="ECO:0000256" key="7">
    <source>
        <dbReference type="ARBA" id="ARBA00022723"/>
    </source>
</evidence>
<dbReference type="Pfam" id="PF17862">
    <property type="entry name" value="AAA_lid_3"/>
    <property type="match status" value="4"/>
</dbReference>
<dbReference type="Gene3D" id="3.40.50.300">
    <property type="entry name" value="P-loop containing nucleotide triphosphate hydrolases"/>
    <property type="match status" value="5"/>
</dbReference>
<keyword evidence="12" id="KW-1133">Transmembrane helix</keyword>
<evidence type="ECO:0000256" key="3">
    <source>
        <dbReference type="ARBA" id="ARBA00010044"/>
    </source>
</evidence>
<evidence type="ECO:0000256" key="8">
    <source>
        <dbReference type="ARBA" id="ARBA00022741"/>
    </source>
</evidence>
<comment type="cofactor">
    <cofactor evidence="1">
        <name>Zn(2+)</name>
        <dbReference type="ChEBI" id="CHEBI:29105"/>
    </cofactor>
</comment>
<gene>
    <name evidence="17" type="ORF">EVOR1521_LOCUS7727</name>
</gene>
<feature type="domain" description="AAA+ ATPase" evidence="16">
    <location>
        <begin position="1411"/>
        <end position="1550"/>
    </location>
</feature>
<comment type="similarity">
    <text evidence="4">In the N-terminal section; belongs to the AAA ATPase family.</text>
</comment>
<dbReference type="Pfam" id="PF00004">
    <property type="entry name" value="AAA"/>
    <property type="match status" value="5"/>
</dbReference>
<keyword evidence="5" id="KW-0645">Protease</keyword>
<comment type="subcellular location">
    <subcellularLocation>
        <location evidence="2">Membrane</location>
    </subcellularLocation>
</comment>
<dbReference type="FunFam" id="3.40.50.300:FF:000001">
    <property type="entry name" value="ATP-dependent zinc metalloprotease FtsH"/>
    <property type="match status" value="3"/>
</dbReference>